<dbReference type="Gene3D" id="1.10.10.10">
    <property type="entry name" value="Winged helix-like DNA-binding domain superfamily/Winged helix DNA-binding domain"/>
    <property type="match status" value="1"/>
</dbReference>
<keyword evidence="6" id="KW-0479">Metal-binding</keyword>
<dbReference type="GO" id="GO:0000706">
    <property type="term" value="P:meiotic DNA double-strand break processing"/>
    <property type="evidence" value="ECO:0007669"/>
    <property type="project" value="TreeGrafter"/>
</dbReference>
<dbReference type="GO" id="GO:0042138">
    <property type="term" value="P:meiotic DNA double-strand break formation"/>
    <property type="evidence" value="ECO:0007669"/>
    <property type="project" value="InterPro"/>
</dbReference>
<dbReference type="GO" id="GO:0005524">
    <property type="term" value="F:ATP binding"/>
    <property type="evidence" value="ECO:0007669"/>
    <property type="project" value="InterPro"/>
</dbReference>
<dbReference type="EC" id="5.6.2.2" evidence="5"/>
<dbReference type="AlphaFoldDB" id="A0A9Q9AKH5"/>
<dbReference type="Gene3D" id="3.40.1360.10">
    <property type="match status" value="1"/>
</dbReference>
<evidence type="ECO:0000256" key="10">
    <source>
        <dbReference type="ARBA" id="ARBA00023235"/>
    </source>
</evidence>
<evidence type="ECO:0000256" key="12">
    <source>
        <dbReference type="PROSITE-ProRule" id="PRU01385"/>
    </source>
</evidence>
<reference evidence="16" key="1">
    <citation type="submission" date="2022-06" db="EMBL/GenBank/DDBJ databases">
        <title>Complete genome sequences of two strains of the flax pathogen Septoria linicola.</title>
        <authorList>
            <person name="Lapalu N."/>
            <person name="Simon A."/>
            <person name="Demenou B."/>
            <person name="Paumier D."/>
            <person name="Guillot M.-P."/>
            <person name="Gout L."/>
            <person name="Valade R."/>
        </authorList>
    </citation>
    <scope>NUCLEOTIDE SEQUENCE</scope>
    <source>
        <strain evidence="16">SE15195</strain>
    </source>
</reference>
<organism evidence="16 17">
    <name type="scientific">Septoria linicola</name>
    <dbReference type="NCBI Taxonomy" id="215465"/>
    <lineage>
        <taxon>Eukaryota</taxon>
        <taxon>Fungi</taxon>
        <taxon>Dikarya</taxon>
        <taxon>Ascomycota</taxon>
        <taxon>Pezizomycotina</taxon>
        <taxon>Dothideomycetes</taxon>
        <taxon>Dothideomycetidae</taxon>
        <taxon>Mycosphaerellales</taxon>
        <taxon>Mycosphaerellaceae</taxon>
        <taxon>Septoria</taxon>
    </lineage>
</organism>
<evidence type="ECO:0000259" key="14">
    <source>
        <dbReference type="Pfam" id="PF04406"/>
    </source>
</evidence>
<comment type="catalytic activity">
    <reaction evidence="1 12">
        <text>ATP-dependent breakage, passage and rejoining of double-stranded DNA.</text>
        <dbReference type="EC" id="5.6.2.2"/>
    </reaction>
</comment>
<feature type="region of interest" description="Disordered" evidence="13">
    <location>
        <begin position="36"/>
        <end position="58"/>
    </location>
</feature>
<dbReference type="InterPro" id="IPR013048">
    <property type="entry name" value="Meiotic_Spo11"/>
</dbReference>
<evidence type="ECO:0000256" key="4">
    <source>
        <dbReference type="ARBA" id="ARBA00006559"/>
    </source>
</evidence>
<evidence type="ECO:0000256" key="9">
    <source>
        <dbReference type="ARBA" id="ARBA00023125"/>
    </source>
</evidence>
<keyword evidence="17" id="KW-1185">Reference proteome</keyword>
<feature type="domain" description="Topoisomerase 6 subunit A/Spo11 TOPRIM" evidence="15">
    <location>
        <begin position="266"/>
        <end position="434"/>
    </location>
</feature>
<sequence>MYDDEDFEDLFKEDHDLLEPSSQELLIEAAANLASNPKEGASERQHQTGIEDSTIPGALPLNTTSFADTMGQNDFRPAVTLLPRACPNAGVLERVEVIFEEIVDAMLNDKPEIGITLKSRQRHSVADIQGTSAEGVSPTPSRRYCFPGRTADEAWRFSMVLRILELMHEALRNDVVISKRDIYYRDPALFGNQRYVDQYVDDIAYTFGMTRSHLNVSAAAKGLVAGAISFLRQDGSKVAASVDQEGMLVPSLKDVLSVEMPTVKWILVIEKEATFRSIAASNFWAKLASEGVILTGKGYPDLSTRALLHFLATPSSHNGFSSPRVYGLADFDPDGMAILSVYRHGSQALTHESKGHAVPQLQWLGLRSEHLNVDSYNTHSLQGLLPLTSRDRQQAMKMLDRSASSLSQDSTPRERELQTMLMLNVKAELQLLDAVPDGMSNLLASL</sequence>
<evidence type="ECO:0000256" key="3">
    <source>
        <dbReference type="ARBA" id="ARBA00004123"/>
    </source>
</evidence>
<evidence type="ECO:0000256" key="13">
    <source>
        <dbReference type="SAM" id="MobiDB-lite"/>
    </source>
</evidence>
<evidence type="ECO:0000256" key="1">
    <source>
        <dbReference type="ARBA" id="ARBA00000185"/>
    </source>
</evidence>
<dbReference type="InterPro" id="IPR036078">
    <property type="entry name" value="Spo11/TopoVI_A_sf"/>
</dbReference>
<dbReference type="GO" id="GO:0003677">
    <property type="term" value="F:DNA binding"/>
    <property type="evidence" value="ECO:0007669"/>
    <property type="project" value="UniProtKB-UniRule"/>
</dbReference>
<evidence type="ECO:0000313" key="17">
    <source>
        <dbReference type="Proteomes" id="UP001056384"/>
    </source>
</evidence>
<dbReference type="InterPro" id="IPR036388">
    <property type="entry name" value="WH-like_DNA-bd_sf"/>
</dbReference>
<feature type="domain" description="Spo11/DNA topoisomerase VI subunit A N-terminal" evidence="14">
    <location>
        <begin position="155"/>
        <end position="216"/>
    </location>
</feature>
<keyword evidence="8 12" id="KW-0799">Topoisomerase</keyword>
<proteinExistence type="inferred from homology"/>
<protein>
    <recommendedName>
        <fullName evidence="5">DNA topoisomerase (ATP-hydrolyzing)</fullName>
        <ecNumber evidence="5">5.6.2.2</ecNumber>
    </recommendedName>
</protein>
<dbReference type="SUPFAM" id="SSF56726">
    <property type="entry name" value="DNA topoisomerase IV, alpha subunit"/>
    <property type="match status" value="1"/>
</dbReference>
<dbReference type="PANTHER" id="PTHR10848">
    <property type="entry name" value="MEIOTIC RECOMBINATION PROTEIN SPO11"/>
    <property type="match status" value="1"/>
</dbReference>
<dbReference type="InterPro" id="IPR013049">
    <property type="entry name" value="Spo11/TopoVI_A_N"/>
</dbReference>
<dbReference type="Pfam" id="PF04406">
    <property type="entry name" value="TP6A_N"/>
    <property type="match status" value="1"/>
</dbReference>
<dbReference type="GO" id="GO:0003918">
    <property type="term" value="F:DNA topoisomerase type II (double strand cut, ATP-hydrolyzing) activity"/>
    <property type="evidence" value="ECO:0007669"/>
    <property type="project" value="UniProtKB-UniRule"/>
</dbReference>
<evidence type="ECO:0000313" key="16">
    <source>
        <dbReference type="EMBL" id="USW50989.1"/>
    </source>
</evidence>
<evidence type="ECO:0000256" key="2">
    <source>
        <dbReference type="ARBA" id="ARBA00001946"/>
    </source>
</evidence>
<dbReference type="Pfam" id="PF21180">
    <property type="entry name" value="TOP6A-Spo11_Toprim"/>
    <property type="match status" value="1"/>
</dbReference>
<evidence type="ECO:0000256" key="6">
    <source>
        <dbReference type="ARBA" id="ARBA00022723"/>
    </source>
</evidence>
<dbReference type="InterPro" id="IPR034136">
    <property type="entry name" value="TOPRIM_Topo6A/Spo11"/>
</dbReference>
<dbReference type="GO" id="GO:0000228">
    <property type="term" value="C:nuclear chromosome"/>
    <property type="evidence" value="ECO:0007669"/>
    <property type="project" value="TreeGrafter"/>
</dbReference>
<keyword evidence="9 12" id="KW-0238">DNA-binding</keyword>
<evidence type="ECO:0000256" key="8">
    <source>
        <dbReference type="ARBA" id="ARBA00023029"/>
    </source>
</evidence>
<evidence type="ECO:0000256" key="11">
    <source>
        <dbReference type="ARBA" id="ARBA00023242"/>
    </source>
</evidence>
<dbReference type="PRINTS" id="PR01551">
    <property type="entry name" value="SPO11HOMOLOG"/>
</dbReference>
<evidence type="ECO:0000256" key="7">
    <source>
        <dbReference type="ARBA" id="ARBA00022842"/>
    </source>
</evidence>
<dbReference type="Proteomes" id="UP001056384">
    <property type="component" value="Chromosome 3"/>
</dbReference>
<keyword evidence="10 12" id="KW-0413">Isomerase</keyword>
<accession>A0A9Q9AKH5</accession>
<dbReference type="PRINTS" id="PR01550">
    <property type="entry name" value="TOP6AFAMILY"/>
</dbReference>
<feature type="active site" description="O-(5'-phospho-DNA)-tyrosine intermediate" evidence="12">
    <location>
        <position position="184"/>
    </location>
</feature>
<gene>
    <name evidence="16" type="ORF">Slin15195_G043080</name>
</gene>
<keyword evidence="11" id="KW-0539">Nucleus</keyword>
<dbReference type="PANTHER" id="PTHR10848:SF0">
    <property type="entry name" value="MEIOTIC RECOMBINATION PROTEIN SPO11"/>
    <property type="match status" value="1"/>
</dbReference>
<dbReference type="CDD" id="cd00223">
    <property type="entry name" value="TOPRIM_TopoIIB_SPO"/>
    <property type="match status" value="1"/>
</dbReference>
<dbReference type="EMBL" id="CP099420">
    <property type="protein sequence ID" value="USW50989.1"/>
    <property type="molecule type" value="Genomic_DNA"/>
</dbReference>
<dbReference type="OrthoDB" id="5377392at2759"/>
<dbReference type="PROSITE" id="PS52041">
    <property type="entry name" value="TOPO_IIB"/>
    <property type="match status" value="1"/>
</dbReference>
<comment type="subcellular location">
    <subcellularLocation>
        <location evidence="3">Nucleus</location>
    </subcellularLocation>
</comment>
<keyword evidence="7" id="KW-0460">Magnesium</keyword>
<evidence type="ECO:0000256" key="5">
    <source>
        <dbReference type="ARBA" id="ARBA00012895"/>
    </source>
</evidence>
<name>A0A9Q9AKH5_9PEZI</name>
<evidence type="ECO:0000259" key="15">
    <source>
        <dbReference type="Pfam" id="PF21180"/>
    </source>
</evidence>
<dbReference type="InterPro" id="IPR002815">
    <property type="entry name" value="Spo11/TopoVI_A"/>
</dbReference>
<dbReference type="GO" id="GO:0046872">
    <property type="term" value="F:metal ion binding"/>
    <property type="evidence" value="ECO:0007669"/>
    <property type="project" value="UniProtKB-KW"/>
</dbReference>
<dbReference type="GO" id="GO:0007131">
    <property type="term" value="P:reciprocal meiotic recombination"/>
    <property type="evidence" value="ECO:0007669"/>
    <property type="project" value="TreeGrafter"/>
</dbReference>
<comment type="similarity">
    <text evidence="4 12">Belongs to the TOP6A family.</text>
</comment>
<comment type="cofactor">
    <cofactor evidence="2">
        <name>Mg(2+)</name>
        <dbReference type="ChEBI" id="CHEBI:18420"/>
    </cofactor>
</comment>